<reference evidence="10 11" key="1">
    <citation type="submission" date="2018-03" db="EMBL/GenBank/DDBJ databases">
        <title>Diversity of phytobeneficial traits revealed by whole-genome analysis of worldwide-isolated phenazine-producing Pseudomonas spp.</title>
        <authorList>
            <person name="Biessy A."/>
            <person name="Novinscak A."/>
            <person name="Blom J."/>
            <person name="Leger G."/>
            <person name="Thomashow L.S."/>
            <person name="Cazorla F.M."/>
            <person name="Josic D."/>
            <person name="Filion M."/>
        </authorList>
    </citation>
    <scope>NUCLEOTIDE SEQUENCE [LARGE SCALE GENOMIC DNA]</scope>
    <source>
        <strain evidence="10 11">B25</strain>
    </source>
</reference>
<dbReference type="InterPro" id="IPR006143">
    <property type="entry name" value="RND_pump_MFP"/>
</dbReference>
<keyword evidence="5" id="KW-0732">Signal</keyword>
<accession>A0A3G7TQR2</accession>
<evidence type="ECO:0000259" key="6">
    <source>
        <dbReference type="Pfam" id="PF25876"/>
    </source>
</evidence>
<dbReference type="Gene3D" id="2.40.30.170">
    <property type="match status" value="1"/>
</dbReference>
<feature type="domain" description="Multidrug resistance protein MdtA-like barrel-sandwich hybrid" evidence="7">
    <location>
        <begin position="73"/>
        <end position="216"/>
    </location>
</feature>
<feature type="domain" description="Multidrug resistance protein MdtA-like alpha-helical hairpin" evidence="6">
    <location>
        <begin position="114"/>
        <end position="183"/>
    </location>
</feature>
<comment type="similarity">
    <text evidence="2">Belongs to the membrane fusion protein (MFP) (TC 8.A.1) family.</text>
</comment>
<organism evidence="10 11">
    <name type="scientific">Pseudomonas chlororaphis</name>
    <dbReference type="NCBI Taxonomy" id="587753"/>
    <lineage>
        <taxon>Bacteria</taxon>
        <taxon>Pseudomonadati</taxon>
        <taxon>Pseudomonadota</taxon>
        <taxon>Gammaproteobacteria</taxon>
        <taxon>Pseudomonadales</taxon>
        <taxon>Pseudomonadaceae</taxon>
        <taxon>Pseudomonas</taxon>
    </lineage>
</organism>
<evidence type="ECO:0000256" key="2">
    <source>
        <dbReference type="ARBA" id="ARBA00009477"/>
    </source>
</evidence>
<dbReference type="EMBL" id="CP027753">
    <property type="protein sequence ID" value="AZE49201.1"/>
    <property type="molecule type" value="Genomic_DNA"/>
</dbReference>
<dbReference type="NCBIfam" id="TIGR01730">
    <property type="entry name" value="RND_mfp"/>
    <property type="match status" value="1"/>
</dbReference>
<dbReference type="Pfam" id="PF25917">
    <property type="entry name" value="BSH_RND"/>
    <property type="match status" value="1"/>
</dbReference>
<evidence type="ECO:0000256" key="5">
    <source>
        <dbReference type="SAM" id="SignalP"/>
    </source>
</evidence>
<dbReference type="InterPro" id="IPR058624">
    <property type="entry name" value="MdtA-like_HH"/>
</dbReference>
<dbReference type="Pfam" id="PF25944">
    <property type="entry name" value="Beta-barrel_RND"/>
    <property type="match status" value="1"/>
</dbReference>
<keyword evidence="4" id="KW-0175">Coiled coil</keyword>
<comment type="subcellular location">
    <subcellularLocation>
        <location evidence="1">Cell inner membrane</location>
        <topology evidence="1">Lipid-anchor</topology>
    </subcellularLocation>
</comment>
<dbReference type="Pfam" id="PF25876">
    <property type="entry name" value="HH_MFP_RND"/>
    <property type="match status" value="1"/>
</dbReference>
<dbReference type="AlphaFoldDB" id="A0A3G7TQR2"/>
<dbReference type="PANTHER" id="PTHR30158:SF3">
    <property type="entry name" value="MULTIDRUG EFFLUX PUMP SUBUNIT ACRA-RELATED"/>
    <property type="match status" value="1"/>
</dbReference>
<evidence type="ECO:0000256" key="4">
    <source>
        <dbReference type="ARBA" id="ARBA00023054"/>
    </source>
</evidence>
<dbReference type="Pfam" id="PF25967">
    <property type="entry name" value="RND-MFP_C"/>
    <property type="match status" value="1"/>
</dbReference>
<protein>
    <submittedName>
        <fullName evidence="10">RND efflux system, membrane fusion protein</fullName>
    </submittedName>
</protein>
<feature type="domain" description="Multidrug resistance protein MdtA-like C-terminal permuted SH3" evidence="9">
    <location>
        <begin position="316"/>
        <end position="375"/>
    </location>
</feature>
<dbReference type="Gene3D" id="2.40.420.20">
    <property type="match status" value="1"/>
</dbReference>
<dbReference type="GO" id="GO:0022857">
    <property type="term" value="F:transmembrane transporter activity"/>
    <property type="evidence" value="ECO:0007669"/>
    <property type="project" value="InterPro"/>
</dbReference>
<evidence type="ECO:0000313" key="10">
    <source>
        <dbReference type="EMBL" id="AZE49201.1"/>
    </source>
</evidence>
<gene>
    <name evidence="10" type="ORF">C4K04_3529</name>
</gene>
<dbReference type="InterPro" id="IPR058627">
    <property type="entry name" value="MdtA-like_C"/>
</dbReference>
<dbReference type="GO" id="GO:0005886">
    <property type="term" value="C:plasma membrane"/>
    <property type="evidence" value="ECO:0007669"/>
    <property type="project" value="UniProtKB-SubCell"/>
</dbReference>
<dbReference type="Gene3D" id="2.40.50.100">
    <property type="match status" value="1"/>
</dbReference>
<evidence type="ECO:0000313" key="11">
    <source>
        <dbReference type="Proteomes" id="UP000268048"/>
    </source>
</evidence>
<proteinExistence type="inferred from homology"/>
<dbReference type="FunFam" id="2.40.420.20:FF:000001">
    <property type="entry name" value="Efflux RND transporter periplasmic adaptor subunit"/>
    <property type="match status" value="1"/>
</dbReference>
<evidence type="ECO:0000259" key="7">
    <source>
        <dbReference type="Pfam" id="PF25917"/>
    </source>
</evidence>
<name>A0A3G7TQR2_9PSED</name>
<dbReference type="SUPFAM" id="SSF111369">
    <property type="entry name" value="HlyD-like secretion proteins"/>
    <property type="match status" value="1"/>
</dbReference>
<dbReference type="Gene3D" id="1.10.287.470">
    <property type="entry name" value="Helix hairpin bin"/>
    <property type="match status" value="1"/>
</dbReference>
<dbReference type="InterPro" id="IPR058625">
    <property type="entry name" value="MdtA-like_BSH"/>
</dbReference>
<feature type="chain" id="PRO_5018240572" evidence="5">
    <location>
        <begin position="34"/>
        <end position="398"/>
    </location>
</feature>
<keyword evidence="3" id="KW-0813">Transport</keyword>
<evidence type="ECO:0000259" key="9">
    <source>
        <dbReference type="Pfam" id="PF25967"/>
    </source>
</evidence>
<evidence type="ECO:0000259" key="8">
    <source>
        <dbReference type="Pfam" id="PF25944"/>
    </source>
</evidence>
<evidence type="ECO:0000256" key="3">
    <source>
        <dbReference type="ARBA" id="ARBA00022448"/>
    </source>
</evidence>
<evidence type="ECO:0000256" key="1">
    <source>
        <dbReference type="ARBA" id="ARBA00004519"/>
    </source>
</evidence>
<dbReference type="PROSITE" id="PS51257">
    <property type="entry name" value="PROKAR_LIPOPROTEIN"/>
    <property type="match status" value="1"/>
</dbReference>
<dbReference type="PANTHER" id="PTHR30158">
    <property type="entry name" value="ACRA/E-RELATED COMPONENT OF DRUG EFFLUX TRANSPORTER"/>
    <property type="match status" value="1"/>
</dbReference>
<dbReference type="InterPro" id="IPR058626">
    <property type="entry name" value="MdtA-like_b-barrel"/>
</dbReference>
<feature type="signal peptide" evidence="5">
    <location>
        <begin position="1"/>
        <end position="33"/>
    </location>
</feature>
<dbReference type="GO" id="GO:0046677">
    <property type="term" value="P:response to antibiotic"/>
    <property type="evidence" value="ECO:0007669"/>
    <property type="project" value="TreeGrafter"/>
</dbReference>
<dbReference type="Proteomes" id="UP000268048">
    <property type="component" value="Chromosome"/>
</dbReference>
<sequence length="398" mass="43092">MPLACRSHHWGISMSKNLFAPFCLLLLAAALSACDKASTAEEQAPLAKVRIETIETRPLSISSELSGRIAAPRIAEVRARVAGVVLQRTFREGTDVKQGDVLFRIDPAPFKADLDSALASLRKAEANAFQARLQEQRYAQLIEDQAISAQEYDNARANARQTAAEVAANQAAVQRARLNLGYATVTAPISGRVGRALVTEGALVGQNETTPLALIQQLDPIHADLTQSTRELNDLRRAFRAGQLQQVGQDQAKATLIQDDGSLYPLPGKLLFADISVDPSTGQIILRSEFPNPDLDLLPGGFIRVRLEQAVNRQGISVPQRAIQRDSAGIAQVLLVDAEQRVVQRPVQLGAAQKDRWIVSDGLKAGDRIVVEGLQHARPGEKVQIDDSPLPLAQTTGQ</sequence>
<feature type="domain" description="Multidrug resistance protein MdtA-like beta-barrel" evidence="8">
    <location>
        <begin position="220"/>
        <end position="309"/>
    </location>
</feature>